<dbReference type="GO" id="GO:0008758">
    <property type="term" value="F:UDP-2,3-diacylglucosamine hydrolase activity"/>
    <property type="evidence" value="ECO:0007669"/>
    <property type="project" value="TreeGrafter"/>
</dbReference>
<proteinExistence type="predicted"/>
<feature type="non-terminal residue" evidence="1">
    <location>
        <position position="1"/>
    </location>
</feature>
<organism evidence="1 2">
    <name type="scientific">Bacteroides cellulosilyticus DSM 14838</name>
    <dbReference type="NCBI Taxonomy" id="537012"/>
    <lineage>
        <taxon>Bacteria</taxon>
        <taxon>Pseudomonadati</taxon>
        <taxon>Bacteroidota</taxon>
        <taxon>Bacteroidia</taxon>
        <taxon>Bacteroidales</taxon>
        <taxon>Bacteroidaceae</taxon>
        <taxon>Bacteroides</taxon>
    </lineage>
</organism>
<reference evidence="1 2" key="2">
    <citation type="submission" date="2009-01" db="EMBL/GenBank/DDBJ databases">
        <title>Draft genome sequence of Bacteroides cellulosilyticus (DSM 14838).</title>
        <authorList>
            <person name="Sudarsanam P."/>
            <person name="Ley R."/>
            <person name="Guruge J."/>
            <person name="Turnbaugh P.J."/>
            <person name="Mahowald M."/>
            <person name="Liep D."/>
            <person name="Gordon J."/>
        </authorList>
    </citation>
    <scope>NUCLEOTIDE SEQUENCE [LARGE SCALE GENOMIC DNA]</scope>
    <source>
        <strain evidence="1 2">DSM 14838</strain>
    </source>
</reference>
<dbReference type="Gene3D" id="3.60.21.10">
    <property type="match status" value="1"/>
</dbReference>
<dbReference type="InterPro" id="IPR043461">
    <property type="entry name" value="LpxH-like"/>
</dbReference>
<comment type="caution">
    <text evidence="1">The sequence shown here is derived from an EMBL/GenBank/DDBJ whole genome shotgun (WGS) entry which is preliminary data.</text>
</comment>
<protein>
    <recommendedName>
        <fullName evidence="3">Calcineurin-like phosphoesterase domain-containing protein</fullName>
    </recommendedName>
</protein>
<dbReference type="HOGENOM" id="CLU_2473990_0_0_10"/>
<reference evidence="1 2" key="1">
    <citation type="submission" date="2008-12" db="EMBL/GenBank/DDBJ databases">
        <authorList>
            <person name="Fulton L."/>
            <person name="Clifton S."/>
            <person name="Fulton B."/>
            <person name="Xu J."/>
            <person name="Minx P."/>
            <person name="Pepin K.H."/>
            <person name="Johnson M."/>
            <person name="Bhonagiri V."/>
            <person name="Nash W.E."/>
            <person name="Mardis E.R."/>
            <person name="Wilson R.K."/>
        </authorList>
    </citation>
    <scope>NUCLEOTIDE SEQUENCE [LARGE SCALE GENOMIC DNA]</scope>
    <source>
        <strain evidence="1 2">DSM 14838</strain>
    </source>
</reference>
<dbReference type="RefSeq" id="WP_007215059.1">
    <property type="nucleotide sequence ID" value="NZ_EQ973518.1"/>
</dbReference>
<gene>
    <name evidence="1" type="ORF">BACCELL_05728</name>
</gene>
<sequence>KVKSAVSYISDFEEELVKFARTRKCDGIICGHIHHPANTYYDDIHYLNSGDWVETLSALVEDEEGNWEVLRYEDMLMNEKSEERLCS</sequence>
<dbReference type="SUPFAM" id="SSF56300">
    <property type="entry name" value="Metallo-dependent phosphatases"/>
    <property type="match status" value="1"/>
</dbReference>
<dbReference type="Proteomes" id="UP000003711">
    <property type="component" value="Unassembled WGS sequence"/>
</dbReference>
<dbReference type="InterPro" id="IPR029052">
    <property type="entry name" value="Metallo-depent_PP-like"/>
</dbReference>
<dbReference type="PANTHER" id="PTHR34990">
    <property type="entry name" value="UDP-2,3-DIACYLGLUCOSAMINE HYDROLASE-RELATED"/>
    <property type="match status" value="1"/>
</dbReference>
<name>E2NN33_9BACE</name>
<dbReference type="EMBL" id="ACCH01000492">
    <property type="protein sequence ID" value="EEF86673.1"/>
    <property type="molecule type" value="Genomic_DNA"/>
</dbReference>
<dbReference type="PANTHER" id="PTHR34990:SF2">
    <property type="entry name" value="BLL8164 PROTEIN"/>
    <property type="match status" value="1"/>
</dbReference>
<evidence type="ECO:0000313" key="2">
    <source>
        <dbReference type="Proteomes" id="UP000003711"/>
    </source>
</evidence>
<dbReference type="GO" id="GO:0016020">
    <property type="term" value="C:membrane"/>
    <property type="evidence" value="ECO:0007669"/>
    <property type="project" value="GOC"/>
</dbReference>
<dbReference type="AlphaFoldDB" id="E2NN33"/>
<evidence type="ECO:0008006" key="3">
    <source>
        <dbReference type="Google" id="ProtNLM"/>
    </source>
</evidence>
<evidence type="ECO:0000313" key="1">
    <source>
        <dbReference type="EMBL" id="EEF86673.1"/>
    </source>
</evidence>
<accession>E2NN33</accession>
<dbReference type="GO" id="GO:0009245">
    <property type="term" value="P:lipid A biosynthetic process"/>
    <property type="evidence" value="ECO:0007669"/>
    <property type="project" value="TreeGrafter"/>
</dbReference>